<reference evidence="6" key="2">
    <citation type="submission" date="2016-03" db="EMBL/GenBank/DDBJ databases">
        <authorList>
            <person name="Loux Valentin"/>
        </authorList>
    </citation>
    <scope>NUCLEOTIDE SEQUENCE [LARGE SCALE GENOMIC DNA]</scope>
    <source>
        <strain evidence="6">C1</strain>
    </source>
</reference>
<dbReference type="InterPro" id="IPR023799">
    <property type="entry name" value="RbfA_dom_sf"/>
</dbReference>
<evidence type="ECO:0000313" key="3">
    <source>
        <dbReference type="EMBL" id="CEG20575.1"/>
    </source>
</evidence>
<sequence>MIVFDHPVEHRSLKVSSVLKKALSELFLREFYDLSTLISVSEVKVGEDLRNATIFVVVRGKGVDGDEIVRALNASSNVVRKSVFKYLKLRYVPRLHFKLDVEFENFLRISDALAVLND</sequence>
<dbReference type="GeneID" id="92747380"/>
<reference evidence="4" key="3">
    <citation type="submission" date="2016-03" db="EMBL/GenBank/DDBJ databases">
        <authorList>
            <person name="Loux V."/>
        </authorList>
    </citation>
    <scope>NUCLEOTIDE SEQUENCE</scope>
    <source>
        <strain evidence="4">C1</strain>
    </source>
</reference>
<evidence type="ECO:0000313" key="4">
    <source>
        <dbReference type="EMBL" id="SBO13676.1"/>
    </source>
</evidence>
<dbReference type="EMBL" id="CCXQ01000031">
    <property type="protein sequence ID" value="CEG20575.1"/>
    <property type="molecule type" value="Genomic_DNA"/>
</dbReference>
<proteinExistence type="inferred from homology"/>
<gene>
    <name evidence="2 3" type="primary">rbfA</name>
    <name evidence="4" type="ORF">ANAPC1_00009</name>
    <name evidence="3" type="ORF">ANAPHAGO_00454</name>
</gene>
<accession>A0A098EFK3</accession>
<comment type="function">
    <text evidence="2">One of several proteins that assist in the late maturation steps of the functional core of the 30S ribosomal subunit. Associates with free 30S ribosomal subunits (but not with 30S subunits that are part of 70S ribosomes or polysomes). Required for efficient processing of 16S rRNA. May interact with the 5'-terminal helix region of 16S rRNA.</text>
</comment>
<evidence type="ECO:0000256" key="1">
    <source>
        <dbReference type="ARBA" id="ARBA00022517"/>
    </source>
</evidence>
<dbReference type="EMBL" id="FLLR01000001">
    <property type="protein sequence ID" value="SBO13676.1"/>
    <property type="molecule type" value="Genomic_DNA"/>
</dbReference>
<organism evidence="3 5">
    <name type="scientific">Anaplasma phagocytophilum</name>
    <name type="common">Ehrlichia phagocytophila</name>
    <dbReference type="NCBI Taxonomy" id="948"/>
    <lineage>
        <taxon>Bacteria</taxon>
        <taxon>Pseudomonadati</taxon>
        <taxon>Pseudomonadota</taxon>
        <taxon>Alphaproteobacteria</taxon>
        <taxon>Rickettsiales</taxon>
        <taxon>Anaplasmataceae</taxon>
        <taxon>Anaplasma</taxon>
        <taxon>phagocytophilum group</taxon>
    </lineage>
</organism>
<evidence type="ECO:0000256" key="2">
    <source>
        <dbReference type="HAMAP-Rule" id="MF_00003"/>
    </source>
</evidence>
<dbReference type="PATRIC" id="fig|948.7.peg.1357"/>
<dbReference type="NCBIfam" id="TIGR00082">
    <property type="entry name" value="rbfA"/>
    <property type="match status" value="1"/>
</dbReference>
<dbReference type="HAMAP" id="MF_00003">
    <property type="entry name" value="RbfA"/>
    <property type="match status" value="1"/>
</dbReference>
<evidence type="ECO:0000313" key="5">
    <source>
        <dbReference type="Proteomes" id="UP000055047"/>
    </source>
</evidence>
<evidence type="ECO:0000313" key="6">
    <source>
        <dbReference type="Proteomes" id="UP000078419"/>
    </source>
</evidence>
<dbReference type="OMA" id="VLMQDIC"/>
<dbReference type="AlphaFoldDB" id="A0A098EFK3"/>
<dbReference type="InterPro" id="IPR000238">
    <property type="entry name" value="RbfA"/>
</dbReference>
<dbReference type="InterPro" id="IPR015946">
    <property type="entry name" value="KH_dom-like_a/b"/>
</dbReference>
<protein>
    <recommendedName>
        <fullName evidence="2">Ribosome-binding factor A</fullName>
    </recommendedName>
</protein>
<comment type="similarity">
    <text evidence="2">Belongs to the RbfA family.</text>
</comment>
<dbReference type="PANTHER" id="PTHR33515">
    <property type="entry name" value="RIBOSOME-BINDING FACTOR A, CHLOROPLASTIC-RELATED"/>
    <property type="match status" value="1"/>
</dbReference>
<name>A0A098EFK3_ANAPH</name>
<dbReference type="PROSITE" id="PS01319">
    <property type="entry name" value="RBFA"/>
    <property type="match status" value="1"/>
</dbReference>
<dbReference type="InterPro" id="IPR020053">
    <property type="entry name" value="Ribosome-bd_factorA_CS"/>
</dbReference>
<reference evidence="3 5" key="1">
    <citation type="submission" date="2014-09" db="EMBL/GenBank/DDBJ databases">
        <authorList>
            <person name="Loux Valentin"/>
            <person name="Dugat Thibaut"/>
        </authorList>
    </citation>
    <scope>NUCLEOTIDE SEQUENCE [LARGE SCALE GENOMIC DNA]</scope>
    <source>
        <strain evidence="3 5">BOV-10_179</strain>
    </source>
</reference>
<keyword evidence="2" id="KW-0963">Cytoplasm</keyword>
<comment type="subcellular location">
    <subcellularLocation>
        <location evidence="2">Cytoplasm</location>
    </subcellularLocation>
</comment>
<dbReference type="GO" id="GO:0005829">
    <property type="term" value="C:cytosol"/>
    <property type="evidence" value="ECO:0007669"/>
    <property type="project" value="TreeGrafter"/>
</dbReference>
<keyword evidence="1 2" id="KW-0690">Ribosome biogenesis</keyword>
<comment type="subunit">
    <text evidence="2">Monomer. Binds 30S ribosomal subunits, but not 50S ribosomal subunits or 70S ribosomes.</text>
</comment>
<dbReference type="GO" id="GO:0043024">
    <property type="term" value="F:ribosomal small subunit binding"/>
    <property type="evidence" value="ECO:0007669"/>
    <property type="project" value="TreeGrafter"/>
</dbReference>
<dbReference type="Proteomes" id="UP000055047">
    <property type="component" value="Unassembled WGS sequence"/>
</dbReference>
<dbReference type="Gene3D" id="3.30.300.20">
    <property type="match status" value="1"/>
</dbReference>
<dbReference type="Pfam" id="PF02033">
    <property type="entry name" value="RBFA"/>
    <property type="match status" value="1"/>
</dbReference>
<dbReference type="PANTHER" id="PTHR33515:SF1">
    <property type="entry name" value="RIBOSOME-BINDING FACTOR A, CHLOROPLASTIC-RELATED"/>
    <property type="match status" value="1"/>
</dbReference>
<dbReference type="GO" id="GO:0030490">
    <property type="term" value="P:maturation of SSU-rRNA"/>
    <property type="evidence" value="ECO:0007669"/>
    <property type="project" value="UniProtKB-UniRule"/>
</dbReference>
<dbReference type="RefSeq" id="WP_011450573.1">
    <property type="nucleotide sequence ID" value="NZ_CCXQ01000031.1"/>
</dbReference>
<dbReference type="Proteomes" id="UP000078419">
    <property type="component" value="Unassembled WGS sequence"/>
</dbReference>
<dbReference type="SUPFAM" id="SSF89919">
    <property type="entry name" value="Ribosome-binding factor A, RbfA"/>
    <property type="match status" value="1"/>
</dbReference>